<protein>
    <submittedName>
        <fullName evidence="1">Uncharacterized protein</fullName>
    </submittedName>
</protein>
<evidence type="ECO:0000313" key="1">
    <source>
        <dbReference type="EMBL" id="KAJ7998090.1"/>
    </source>
</evidence>
<dbReference type="Proteomes" id="UP001157502">
    <property type="component" value="Chromosome 18"/>
</dbReference>
<name>A0ACC2G3K1_DALPE</name>
<proteinExistence type="predicted"/>
<reference evidence="1" key="1">
    <citation type="submission" date="2021-05" db="EMBL/GenBank/DDBJ databases">
        <authorList>
            <person name="Pan Q."/>
            <person name="Jouanno E."/>
            <person name="Zahm M."/>
            <person name="Klopp C."/>
            <person name="Cabau C."/>
            <person name="Louis A."/>
            <person name="Berthelot C."/>
            <person name="Parey E."/>
            <person name="Roest Crollius H."/>
            <person name="Montfort J."/>
            <person name="Robinson-Rechavi M."/>
            <person name="Bouchez O."/>
            <person name="Lampietro C."/>
            <person name="Lopez Roques C."/>
            <person name="Donnadieu C."/>
            <person name="Postlethwait J."/>
            <person name="Bobe J."/>
            <person name="Dillon D."/>
            <person name="Chandos A."/>
            <person name="von Hippel F."/>
            <person name="Guiguen Y."/>
        </authorList>
    </citation>
    <scope>NUCLEOTIDE SEQUENCE</scope>
    <source>
        <strain evidence="1">YG-Jan2019</strain>
    </source>
</reference>
<comment type="caution">
    <text evidence="1">The sequence shown here is derived from an EMBL/GenBank/DDBJ whole genome shotgun (WGS) entry which is preliminary data.</text>
</comment>
<gene>
    <name evidence="1" type="ORF">DPEC_G00218950</name>
</gene>
<keyword evidence="2" id="KW-1185">Reference proteome</keyword>
<sequence length="181" mass="20082">MLGPDAAKEIAKVPLSNNTIARRIDDMSADIETVVLEKMPISKKLALQLDESTDISGHCQLLANMRFVDGEAIRENFLFCKALPEKSTGEEIFRVTSEYLDQGGLTWENCTGFCTDGAAAMVGRLKGFVEAQTVPLADPHSIRITLRLPAELQPSLAAWSQQLIRLAQKQTFKMMLWCIPE</sequence>
<accession>A0ACC2G3K1</accession>
<dbReference type="EMBL" id="CM055745">
    <property type="protein sequence ID" value="KAJ7998090.1"/>
    <property type="molecule type" value="Genomic_DNA"/>
</dbReference>
<evidence type="ECO:0000313" key="2">
    <source>
        <dbReference type="Proteomes" id="UP001157502"/>
    </source>
</evidence>
<organism evidence="1 2">
    <name type="scientific">Dallia pectoralis</name>
    <name type="common">Alaska blackfish</name>
    <dbReference type="NCBI Taxonomy" id="75939"/>
    <lineage>
        <taxon>Eukaryota</taxon>
        <taxon>Metazoa</taxon>
        <taxon>Chordata</taxon>
        <taxon>Craniata</taxon>
        <taxon>Vertebrata</taxon>
        <taxon>Euteleostomi</taxon>
        <taxon>Actinopterygii</taxon>
        <taxon>Neopterygii</taxon>
        <taxon>Teleostei</taxon>
        <taxon>Protacanthopterygii</taxon>
        <taxon>Esociformes</taxon>
        <taxon>Umbridae</taxon>
        <taxon>Dallia</taxon>
    </lineage>
</organism>